<evidence type="ECO:0000313" key="2">
    <source>
        <dbReference type="EMBL" id="OWK35731.1"/>
    </source>
</evidence>
<dbReference type="EMBL" id="NIDE01000014">
    <property type="protein sequence ID" value="OWK37792.1"/>
    <property type="molecule type" value="Genomic_DNA"/>
</dbReference>
<evidence type="ECO:0000313" key="7">
    <source>
        <dbReference type="EMBL" id="OWK38107.1"/>
    </source>
</evidence>
<evidence type="ECO:0000313" key="4">
    <source>
        <dbReference type="EMBL" id="OWK37754.1"/>
    </source>
</evidence>
<evidence type="ECO:0000313" key="1">
    <source>
        <dbReference type="EMBL" id="OWK34578.1"/>
    </source>
</evidence>
<dbReference type="EMBL" id="NIDE01000005">
    <property type="protein sequence ID" value="OWK42249.1"/>
    <property type="molecule type" value="Genomic_DNA"/>
</dbReference>
<dbReference type="EMBL" id="NIDE01000014">
    <property type="protein sequence ID" value="OWK38107.1"/>
    <property type="molecule type" value="Genomic_DNA"/>
</dbReference>
<dbReference type="EMBL" id="NIDE01000020">
    <property type="protein sequence ID" value="OWK34578.1"/>
    <property type="molecule type" value="Genomic_DNA"/>
</dbReference>
<dbReference type="EMBL" id="NIDE01000014">
    <property type="protein sequence ID" value="OWK37306.1"/>
    <property type="molecule type" value="Genomic_DNA"/>
</dbReference>
<proteinExistence type="predicted"/>
<evidence type="ECO:0000313" key="12">
    <source>
        <dbReference type="Proteomes" id="UP000214646"/>
    </source>
</evidence>
<dbReference type="EMBL" id="NIDE01000017">
    <property type="protein sequence ID" value="OWK35731.1"/>
    <property type="molecule type" value="Genomic_DNA"/>
</dbReference>
<evidence type="ECO:0000313" key="5">
    <source>
        <dbReference type="EMBL" id="OWK37792.1"/>
    </source>
</evidence>
<keyword evidence="12" id="KW-1185">Reference proteome</keyword>
<dbReference type="EMBL" id="NIDE01000014">
    <property type="protein sequence ID" value="OWK38398.1"/>
    <property type="molecule type" value="Genomic_DNA"/>
</dbReference>
<evidence type="ECO:0000313" key="6">
    <source>
        <dbReference type="EMBL" id="OWK37979.1"/>
    </source>
</evidence>
<reference evidence="12" key="1">
    <citation type="submission" date="2017-06" db="EMBL/GenBank/DDBJ databases">
        <title>Genome analysis of Fimbriiglobus ruber SP5, the first member of the order Planctomycetales with confirmed chitinolytic capability.</title>
        <authorList>
            <person name="Ravin N.V."/>
            <person name="Rakitin A.L."/>
            <person name="Ivanova A.A."/>
            <person name="Beletsky A.V."/>
            <person name="Kulichevskaya I.S."/>
            <person name="Mardanov A.V."/>
            <person name="Dedysh S.N."/>
        </authorList>
    </citation>
    <scope>NUCLEOTIDE SEQUENCE [LARGE SCALE GENOMIC DNA]</scope>
    <source>
        <strain evidence="12">SP5</strain>
    </source>
</reference>
<protein>
    <submittedName>
        <fullName evidence="1">Uncharacterized protein</fullName>
    </submittedName>
</protein>
<organism evidence="1 12">
    <name type="scientific">Fimbriiglobus ruber</name>
    <dbReference type="NCBI Taxonomy" id="1908690"/>
    <lineage>
        <taxon>Bacteria</taxon>
        <taxon>Pseudomonadati</taxon>
        <taxon>Planctomycetota</taxon>
        <taxon>Planctomycetia</taxon>
        <taxon>Gemmatales</taxon>
        <taxon>Gemmataceae</taxon>
        <taxon>Fimbriiglobus</taxon>
    </lineage>
</organism>
<dbReference type="EMBL" id="NIDE01000014">
    <property type="protein sequence ID" value="OWK37979.1"/>
    <property type="molecule type" value="Genomic_DNA"/>
</dbReference>
<comment type="caution">
    <text evidence="1">The sequence shown here is derived from an EMBL/GenBank/DDBJ whole genome shotgun (WGS) entry which is preliminary data.</text>
</comment>
<accession>A0A225D7Q4</accession>
<dbReference type="EMBL" id="NIDE01000007">
    <property type="protein sequence ID" value="OWK41056.1"/>
    <property type="molecule type" value="Genomic_DNA"/>
</dbReference>
<evidence type="ECO:0000313" key="11">
    <source>
        <dbReference type="EMBL" id="OWK42249.1"/>
    </source>
</evidence>
<dbReference type="EMBL" id="NIDE01000005">
    <property type="protein sequence ID" value="OWK42089.1"/>
    <property type="molecule type" value="Genomic_DNA"/>
</dbReference>
<dbReference type="Proteomes" id="UP000214646">
    <property type="component" value="Unassembled WGS sequence"/>
</dbReference>
<dbReference type="EMBL" id="NIDE01000014">
    <property type="protein sequence ID" value="OWK37754.1"/>
    <property type="molecule type" value="Genomic_DNA"/>
</dbReference>
<dbReference type="AlphaFoldDB" id="A0A225D7Q4"/>
<evidence type="ECO:0000313" key="10">
    <source>
        <dbReference type="EMBL" id="OWK42089.1"/>
    </source>
</evidence>
<evidence type="ECO:0000313" key="9">
    <source>
        <dbReference type="EMBL" id="OWK41056.1"/>
    </source>
</evidence>
<evidence type="ECO:0000313" key="8">
    <source>
        <dbReference type="EMBL" id="OWK38398.1"/>
    </source>
</evidence>
<sequence>MGGATSPASAPSGRYRATSCSRWSTRCCRWSTRCCRSSAR</sequence>
<name>A0A225D7Q4_9BACT</name>
<reference evidence="1" key="2">
    <citation type="journal article" date="2018" name="Appl. Environ. Microbiol.">
        <title>Genome Analysis of Fimbriiglobus ruber SP5(T), a Planctomycete with Confirmed Chitinolytic Capability.</title>
        <authorList>
            <person name="Ravin N.V."/>
            <person name="Rakitin A.L."/>
            <person name="Ivanova A.A."/>
            <person name="Beletsky A.V."/>
            <person name="Kulichevskaya I.S."/>
            <person name="Mardanov A.V."/>
            <person name="Dedysh S.N."/>
        </authorList>
    </citation>
    <scope>NUCLEOTIDE SEQUENCE</scope>
    <source>
        <strain evidence="1">SP5</strain>
    </source>
</reference>
<gene>
    <name evidence="10" type="ORF">FRUB_04167</name>
    <name evidence="11" type="ORF">FRUB_04327</name>
    <name evidence="9" type="ORF">FRUB_04948</name>
    <name evidence="3" type="ORF">FRUB_06426</name>
    <name evidence="4" type="ORF">FRUB_06874</name>
    <name evidence="5" type="ORF">FRUB_06912</name>
    <name evidence="6" type="ORF">FRUB_07099</name>
    <name evidence="7" type="ORF">FRUB_07227</name>
    <name evidence="8" type="ORF">FRUB_07518</name>
    <name evidence="2" type="ORF">FRUB_08294</name>
    <name evidence="1" type="ORF">FRUB_10549</name>
</gene>
<evidence type="ECO:0000313" key="3">
    <source>
        <dbReference type="EMBL" id="OWK37306.1"/>
    </source>
</evidence>